<feature type="transmembrane region" description="Helical" evidence="7">
    <location>
        <begin position="124"/>
        <end position="149"/>
    </location>
</feature>
<accession>A0ABW7XNL3</accession>
<comment type="subcellular location">
    <subcellularLocation>
        <location evidence="1 7">Cell membrane</location>
        <topology evidence="1 7">Multi-pass membrane protein</topology>
    </subcellularLocation>
</comment>
<dbReference type="InterPro" id="IPR000515">
    <property type="entry name" value="MetI-like"/>
</dbReference>
<keyword evidence="4 7" id="KW-0812">Transmembrane</keyword>
<feature type="transmembrane region" description="Helical" evidence="7">
    <location>
        <begin position="193"/>
        <end position="216"/>
    </location>
</feature>
<organism evidence="9 10">
    <name type="scientific">Promicromonospora kroppenstedtii</name>
    <dbReference type="NCBI Taxonomy" id="440482"/>
    <lineage>
        <taxon>Bacteria</taxon>
        <taxon>Bacillati</taxon>
        <taxon>Actinomycetota</taxon>
        <taxon>Actinomycetes</taxon>
        <taxon>Micrococcales</taxon>
        <taxon>Promicromonosporaceae</taxon>
        <taxon>Promicromonospora</taxon>
    </lineage>
</organism>
<comment type="similarity">
    <text evidence="7">Belongs to the binding-protein-dependent transport system permease family.</text>
</comment>
<keyword evidence="3" id="KW-1003">Cell membrane</keyword>
<keyword evidence="5 7" id="KW-1133">Transmembrane helix</keyword>
<dbReference type="PROSITE" id="PS50928">
    <property type="entry name" value="ABC_TM1"/>
    <property type="match status" value="1"/>
</dbReference>
<evidence type="ECO:0000259" key="8">
    <source>
        <dbReference type="PROSITE" id="PS50928"/>
    </source>
</evidence>
<evidence type="ECO:0000313" key="9">
    <source>
        <dbReference type="EMBL" id="MFI2489118.1"/>
    </source>
</evidence>
<feature type="domain" description="ABC transmembrane type-1" evidence="8">
    <location>
        <begin position="75"/>
        <end position="259"/>
    </location>
</feature>
<keyword evidence="2 7" id="KW-0813">Transport</keyword>
<evidence type="ECO:0000256" key="3">
    <source>
        <dbReference type="ARBA" id="ARBA00022475"/>
    </source>
</evidence>
<dbReference type="Proteomes" id="UP001611580">
    <property type="component" value="Unassembled WGS sequence"/>
</dbReference>
<dbReference type="SUPFAM" id="SSF161098">
    <property type="entry name" value="MetI-like"/>
    <property type="match status" value="1"/>
</dbReference>
<keyword evidence="10" id="KW-1185">Reference proteome</keyword>
<dbReference type="CDD" id="cd06261">
    <property type="entry name" value="TM_PBP2"/>
    <property type="match status" value="1"/>
</dbReference>
<feature type="transmembrane region" description="Helical" evidence="7">
    <location>
        <begin position="82"/>
        <end position="103"/>
    </location>
</feature>
<feature type="transmembrane region" description="Helical" evidence="7">
    <location>
        <begin position="21"/>
        <end position="41"/>
    </location>
</feature>
<keyword evidence="6 7" id="KW-0472">Membrane</keyword>
<evidence type="ECO:0000313" key="10">
    <source>
        <dbReference type="Proteomes" id="UP001611580"/>
    </source>
</evidence>
<evidence type="ECO:0000256" key="1">
    <source>
        <dbReference type="ARBA" id="ARBA00004651"/>
    </source>
</evidence>
<protein>
    <submittedName>
        <fullName evidence="9">ABC transporter permease</fullName>
    </submittedName>
</protein>
<evidence type="ECO:0000256" key="4">
    <source>
        <dbReference type="ARBA" id="ARBA00022692"/>
    </source>
</evidence>
<dbReference type="Gene3D" id="1.10.3720.10">
    <property type="entry name" value="MetI-like"/>
    <property type="match status" value="1"/>
</dbReference>
<dbReference type="PANTHER" id="PTHR30151">
    <property type="entry name" value="ALKANE SULFONATE ABC TRANSPORTER-RELATED, MEMBRANE SUBUNIT"/>
    <property type="match status" value="1"/>
</dbReference>
<dbReference type="Pfam" id="PF00528">
    <property type="entry name" value="BPD_transp_1"/>
    <property type="match status" value="1"/>
</dbReference>
<evidence type="ECO:0000256" key="5">
    <source>
        <dbReference type="ARBA" id="ARBA00022989"/>
    </source>
</evidence>
<dbReference type="PANTHER" id="PTHR30151:SF38">
    <property type="entry name" value="ALIPHATIC SULFONATES TRANSPORT PERMEASE PROTEIN SSUC-RELATED"/>
    <property type="match status" value="1"/>
</dbReference>
<dbReference type="RefSeq" id="WP_397406193.1">
    <property type="nucleotide sequence ID" value="NZ_JBIRYI010000012.1"/>
</dbReference>
<comment type="caution">
    <text evidence="9">The sequence shown here is derived from an EMBL/GenBank/DDBJ whole genome shotgun (WGS) entry which is preliminary data.</text>
</comment>
<gene>
    <name evidence="9" type="ORF">ACH47X_19570</name>
</gene>
<evidence type="ECO:0000256" key="7">
    <source>
        <dbReference type="RuleBase" id="RU363032"/>
    </source>
</evidence>
<proteinExistence type="inferred from homology"/>
<evidence type="ECO:0000256" key="6">
    <source>
        <dbReference type="ARBA" id="ARBA00023136"/>
    </source>
</evidence>
<dbReference type="InterPro" id="IPR035906">
    <property type="entry name" value="MetI-like_sf"/>
</dbReference>
<feature type="transmembrane region" description="Helical" evidence="7">
    <location>
        <begin position="237"/>
        <end position="258"/>
    </location>
</feature>
<name>A0ABW7XNL3_9MICO</name>
<evidence type="ECO:0000256" key="2">
    <source>
        <dbReference type="ARBA" id="ARBA00022448"/>
    </source>
</evidence>
<sequence length="275" mass="28737">MSRAGGARRVGTVPAALHAAVRVWALGGAGVATLLLVVELVPRLGIVDARYLPPTSQILGALAERLGRAELWTALGQTLTTWFTGLAIALVAGVALGVVIGSVPWLRAVTASTIEFLRPVPSVALIPVAILLYGTGMASTLLLVVYASFWQVLVQVLSGVQDVDPVASDTARSYRFSPLTRIRTLVWPTTLPYAMTGLRLAASVALILTVTGELLIGTPGIGRLLGVAQSSGAVASMYAYVLVAGLLGVAVNLVARALERRTLFWHPSVRGEAVS</sequence>
<dbReference type="EMBL" id="JBIRYI010000012">
    <property type="protein sequence ID" value="MFI2489118.1"/>
    <property type="molecule type" value="Genomic_DNA"/>
</dbReference>
<reference evidence="9 10" key="1">
    <citation type="submission" date="2024-10" db="EMBL/GenBank/DDBJ databases">
        <title>The Natural Products Discovery Center: Release of the First 8490 Sequenced Strains for Exploring Actinobacteria Biosynthetic Diversity.</title>
        <authorList>
            <person name="Kalkreuter E."/>
            <person name="Kautsar S.A."/>
            <person name="Yang D."/>
            <person name="Bader C.D."/>
            <person name="Teijaro C.N."/>
            <person name="Fluegel L."/>
            <person name="Davis C.M."/>
            <person name="Simpson J.R."/>
            <person name="Lauterbach L."/>
            <person name="Steele A.D."/>
            <person name="Gui C."/>
            <person name="Meng S."/>
            <person name="Li G."/>
            <person name="Viehrig K."/>
            <person name="Ye F."/>
            <person name="Su P."/>
            <person name="Kiefer A.F."/>
            <person name="Nichols A."/>
            <person name="Cepeda A.J."/>
            <person name="Yan W."/>
            <person name="Fan B."/>
            <person name="Jiang Y."/>
            <person name="Adhikari A."/>
            <person name="Zheng C.-J."/>
            <person name="Schuster L."/>
            <person name="Cowan T.M."/>
            <person name="Smanski M.J."/>
            <person name="Chevrette M.G."/>
            <person name="De Carvalho L.P.S."/>
            <person name="Shen B."/>
        </authorList>
    </citation>
    <scope>NUCLEOTIDE SEQUENCE [LARGE SCALE GENOMIC DNA]</scope>
    <source>
        <strain evidence="9 10">NPDC019481</strain>
    </source>
</reference>